<dbReference type="SUPFAM" id="SSF50249">
    <property type="entry name" value="Nucleic acid-binding proteins"/>
    <property type="match status" value="1"/>
</dbReference>
<dbReference type="PANTHER" id="PTHR12962:SF1">
    <property type="entry name" value="COLD SHOCK DOMAIN-CONTAINING PROTEIN CG9705"/>
    <property type="match status" value="1"/>
</dbReference>
<name>A0AA87BYV4_9VIBR</name>
<dbReference type="GO" id="GO:0043488">
    <property type="term" value="P:regulation of mRNA stability"/>
    <property type="evidence" value="ECO:0007669"/>
    <property type="project" value="TreeGrafter"/>
</dbReference>
<feature type="transmembrane region" description="Helical" evidence="2">
    <location>
        <begin position="132"/>
        <end position="151"/>
    </location>
</feature>
<evidence type="ECO:0000313" key="4">
    <source>
        <dbReference type="EMBL" id="CDT56788.1"/>
    </source>
</evidence>
<dbReference type="Gene3D" id="2.40.50.140">
    <property type="entry name" value="Nucleic acid-binding proteins"/>
    <property type="match status" value="1"/>
</dbReference>
<protein>
    <submittedName>
        <fullName evidence="4">Membrane protein</fullName>
    </submittedName>
</protein>
<dbReference type="InterPro" id="IPR052069">
    <property type="entry name" value="Ca-reg_mRNA-binding_domain"/>
</dbReference>
<sequence>MIKGQVIEWNDSKGYGFISSVGGELKVFFHISSVTNRGYRPKVQDSVTFEVTEDNEGRLKAESVIVQGANGFPFTVLFGFSFLVAATASVIVFNGEKLLIPLYIVLSIFTYFMFAWDKQAALSGDWRTSEKTLHMLSLLGGWPGALLAQFQLRHKSRKQPFKFILWVAILLNVCGFLWLFTEQGRNLALGVLNLF</sequence>
<reference evidence="4 5" key="1">
    <citation type="submission" date="2014-06" db="EMBL/GenBank/DDBJ databases">
        <authorList>
            <person name="Le Roux F."/>
        </authorList>
    </citation>
    <scope>NUCLEOTIDE SEQUENCE [LARGE SCALE GENOMIC DNA]</scope>
    <source>
        <strain evidence="4 5">J2-31</strain>
    </source>
</reference>
<dbReference type="AlphaFoldDB" id="A0AA87BYV4"/>
<feature type="transmembrane region" description="Helical" evidence="2">
    <location>
        <begin position="98"/>
        <end position="116"/>
    </location>
</feature>
<feature type="domain" description="CSD" evidence="3">
    <location>
        <begin position="1"/>
        <end position="66"/>
    </location>
</feature>
<evidence type="ECO:0000256" key="1">
    <source>
        <dbReference type="ARBA" id="ARBA00022553"/>
    </source>
</evidence>
<keyword evidence="2" id="KW-0472">Membrane</keyword>
<dbReference type="GO" id="GO:0005829">
    <property type="term" value="C:cytosol"/>
    <property type="evidence" value="ECO:0007669"/>
    <property type="project" value="UniProtKB-ARBA"/>
</dbReference>
<dbReference type="InterPro" id="IPR010718">
    <property type="entry name" value="DUF1294"/>
</dbReference>
<evidence type="ECO:0000313" key="5">
    <source>
        <dbReference type="Proteomes" id="UP000041625"/>
    </source>
</evidence>
<keyword evidence="5" id="KW-1185">Reference proteome</keyword>
<gene>
    <name evidence="4" type="ORF">VCR31J2_1270193</name>
</gene>
<dbReference type="EMBL" id="CCKJ01000032">
    <property type="protein sequence ID" value="CDT56788.1"/>
    <property type="molecule type" value="Genomic_DNA"/>
</dbReference>
<dbReference type="Proteomes" id="UP000041625">
    <property type="component" value="Unassembled WGS sequence"/>
</dbReference>
<evidence type="ECO:0000259" key="3">
    <source>
        <dbReference type="PROSITE" id="PS51857"/>
    </source>
</evidence>
<dbReference type="InterPro" id="IPR002059">
    <property type="entry name" value="CSP_DNA-bd"/>
</dbReference>
<accession>A0AA87BYV4</accession>
<keyword evidence="1" id="KW-0597">Phosphoprotein</keyword>
<dbReference type="Pfam" id="PF00313">
    <property type="entry name" value="CSD"/>
    <property type="match status" value="1"/>
</dbReference>
<organism evidence="4 5">
    <name type="scientific">Vibrio coralliirubri</name>
    <dbReference type="NCBI Taxonomy" id="1516159"/>
    <lineage>
        <taxon>Bacteria</taxon>
        <taxon>Pseudomonadati</taxon>
        <taxon>Pseudomonadota</taxon>
        <taxon>Gammaproteobacteria</taxon>
        <taxon>Vibrionales</taxon>
        <taxon>Vibrionaceae</taxon>
        <taxon>Vibrio</taxon>
    </lineage>
</organism>
<dbReference type="CDD" id="cd04458">
    <property type="entry name" value="CSP_CDS"/>
    <property type="match status" value="1"/>
</dbReference>
<dbReference type="SMART" id="SM00357">
    <property type="entry name" value="CSP"/>
    <property type="match status" value="1"/>
</dbReference>
<feature type="transmembrane region" description="Helical" evidence="2">
    <location>
        <begin position="72"/>
        <end position="93"/>
    </location>
</feature>
<proteinExistence type="predicted"/>
<dbReference type="RefSeq" id="WP_050649978.1">
    <property type="nucleotide sequence ID" value="NZ_FXUU01000002.1"/>
</dbReference>
<dbReference type="InterPro" id="IPR011129">
    <property type="entry name" value="CSD"/>
</dbReference>
<dbReference type="Pfam" id="PF06961">
    <property type="entry name" value="DUF1294"/>
    <property type="match status" value="1"/>
</dbReference>
<keyword evidence="2" id="KW-0812">Transmembrane</keyword>
<keyword evidence="2" id="KW-1133">Transmembrane helix</keyword>
<feature type="transmembrane region" description="Helical" evidence="2">
    <location>
        <begin position="163"/>
        <end position="181"/>
    </location>
</feature>
<dbReference type="InterPro" id="IPR012340">
    <property type="entry name" value="NA-bd_OB-fold"/>
</dbReference>
<comment type="caution">
    <text evidence="4">The sequence shown here is derived from an EMBL/GenBank/DDBJ whole genome shotgun (WGS) entry which is preliminary data.</text>
</comment>
<dbReference type="GO" id="GO:0003730">
    <property type="term" value="F:mRNA 3'-UTR binding"/>
    <property type="evidence" value="ECO:0007669"/>
    <property type="project" value="TreeGrafter"/>
</dbReference>
<dbReference type="PROSITE" id="PS51857">
    <property type="entry name" value="CSD_2"/>
    <property type="match status" value="1"/>
</dbReference>
<evidence type="ECO:0000256" key="2">
    <source>
        <dbReference type="SAM" id="Phobius"/>
    </source>
</evidence>
<dbReference type="PANTHER" id="PTHR12962">
    <property type="entry name" value="CALCIUM-REGULATED HEAT STABLE PROTEIN CRHSP-24-RELATED"/>
    <property type="match status" value="1"/>
</dbReference>